<feature type="transmembrane region" description="Helical" evidence="6">
    <location>
        <begin position="79"/>
        <end position="102"/>
    </location>
</feature>
<protein>
    <recommendedName>
        <fullName evidence="7">GtrA/DPMS transmembrane domain-containing protein</fullName>
    </recommendedName>
</protein>
<dbReference type="InterPro" id="IPR051401">
    <property type="entry name" value="GtrA_CellWall_Glycosyl"/>
</dbReference>
<dbReference type="AlphaFoldDB" id="A0A2P2ED90"/>
<dbReference type="InterPro" id="IPR007267">
    <property type="entry name" value="GtrA_DPMS_TM"/>
</dbReference>
<sequence length="138" mass="15214">MRIVSTFLKAPATDRIIRFILVGSVAFLLDAGLVFAMTSIGFSLYLSRALSLIVVVLFTFMLNRWATFNKSGLPEAREVVAYVGASLVGLGINYAIFTIAIFCHFPWIIAMAAGTLIASTFNFLVYGRIFKTESNTDR</sequence>
<evidence type="ECO:0000256" key="2">
    <source>
        <dbReference type="ARBA" id="ARBA00009399"/>
    </source>
</evidence>
<dbReference type="Proteomes" id="UP000245086">
    <property type="component" value="Unassembled WGS sequence"/>
</dbReference>
<feature type="transmembrane region" description="Helical" evidence="6">
    <location>
        <begin position="49"/>
        <end position="67"/>
    </location>
</feature>
<evidence type="ECO:0000256" key="3">
    <source>
        <dbReference type="ARBA" id="ARBA00022692"/>
    </source>
</evidence>
<dbReference type="GO" id="GO:0005886">
    <property type="term" value="C:plasma membrane"/>
    <property type="evidence" value="ECO:0007669"/>
    <property type="project" value="TreeGrafter"/>
</dbReference>
<feature type="transmembrane region" description="Helical" evidence="6">
    <location>
        <begin position="20"/>
        <end position="43"/>
    </location>
</feature>
<keyword evidence="5 6" id="KW-0472">Membrane</keyword>
<keyword evidence="3 6" id="KW-0812">Transmembrane</keyword>
<evidence type="ECO:0000259" key="7">
    <source>
        <dbReference type="Pfam" id="PF04138"/>
    </source>
</evidence>
<evidence type="ECO:0000256" key="1">
    <source>
        <dbReference type="ARBA" id="ARBA00004141"/>
    </source>
</evidence>
<evidence type="ECO:0000256" key="4">
    <source>
        <dbReference type="ARBA" id="ARBA00022989"/>
    </source>
</evidence>
<proteinExistence type="inferred from homology"/>
<dbReference type="RefSeq" id="WP_272949238.1">
    <property type="nucleotide sequence ID" value="NZ_BFBR01000009.1"/>
</dbReference>
<gene>
    <name evidence="8" type="ORF">PbB2_02721</name>
</gene>
<comment type="similarity">
    <text evidence="2">Belongs to the GtrA family.</text>
</comment>
<accession>A0A2P2ED90</accession>
<dbReference type="PANTHER" id="PTHR38459:SF1">
    <property type="entry name" value="PROPHAGE BACTOPRENOL-LINKED GLUCOSE TRANSLOCASE HOMOLOG"/>
    <property type="match status" value="1"/>
</dbReference>
<reference evidence="8" key="1">
    <citation type="journal article" date="2018" name="Genome Announc.">
        <title>Draft Genome Sequence of "Candidatus Phycosocius bacilliformis," an Alphaproteobacterial Ectosymbiont of the Hydrocarbon-Producing Green Alga Botryococcus braunii.</title>
        <authorList>
            <person name="Tanabe Y."/>
            <person name="Yamaguchi H."/>
            <person name="Watanabe M.M."/>
        </authorList>
    </citation>
    <scope>NUCLEOTIDE SEQUENCE [LARGE SCALE GENOMIC DNA]</scope>
    <source>
        <strain evidence="8">BOTRYCO-2</strain>
    </source>
</reference>
<dbReference type="PANTHER" id="PTHR38459">
    <property type="entry name" value="PROPHAGE BACTOPRENOL-LINKED GLUCOSE TRANSLOCASE HOMOLOG"/>
    <property type="match status" value="1"/>
</dbReference>
<evidence type="ECO:0000313" key="9">
    <source>
        <dbReference type="Proteomes" id="UP000245086"/>
    </source>
</evidence>
<feature type="domain" description="GtrA/DPMS transmembrane" evidence="7">
    <location>
        <begin position="18"/>
        <end position="128"/>
    </location>
</feature>
<keyword evidence="4 6" id="KW-1133">Transmembrane helix</keyword>
<dbReference type="Pfam" id="PF04138">
    <property type="entry name" value="GtrA_DPMS_TM"/>
    <property type="match status" value="1"/>
</dbReference>
<keyword evidence="9" id="KW-1185">Reference proteome</keyword>
<dbReference type="EMBL" id="BFBR01000009">
    <property type="protein sequence ID" value="GBF59029.1"/>
    <property type="molecule type" value="Genomic_DNA"/>
</dbReference>
<organism evidence="8 9">
    <name type="scientific">Candidatus Phycosocius bacilliformis</name>
    <dbReference type="NCBI Taxonomy" id="1445552"/>
    <lineage>
        <taxon>Bacteria</taxon>
        <taxon>Pseudomonadati</taxon>
        <taxon>Pseudomonadota</taxon>
        <taxon>Alphaproteobacteria</taxon>
        <taxon>Caulobacterales</taxon>
        <taxon>Caulobacterales incertae sedis</taxon>
        <taxon>Candidatus Phycosocius</taxon>
    </lineage>
</organism>
<comment type="subcellular location">
    <subcellularLocation>
        <location evidence="1">Membrane</location>
        <topology evidence="1">Multi-pass membrane protein</topology>
    </subcellularLocation>
</comment>
<feature type="transmembrane region" description="Helical" evidence="6">
    <location>
        <begin position="108"/>
        <end position="129"/>
    </location>
</feature>
<evidence type="ECO:0000256" key="6">
    <source>
        <dbReference type="SAM" id="Phobius"/>
    </source>
</evidence>
<name>A0A2P2ED90_9PROT</name>
<evidence type="ECO:0000256" key="5">
    <source>
        <dbReference type="ARBA" id="ARBA00023136"/>
    </source>
</evidence>
<comment type="caution">
    <text evidence="8">The sequence shown here is derived from an EMBL/GenBank/DDBJ whole genome shotgun (WGS) entry which is preliminary data.</text>
</comment>
<dbReference type="GO" id="GO:0000271">
    <property type="term" value="P:polysaccharide biosynthetic process"/>
    <property type="evidence" value="ECO:0007669"/>
    <property type="project" value="InterPro"/>
</dbReference>
<evidence type="ECO:0000313" key="8">
    <source>
        <dbReference type="EMBL" id="GBF59029.1"/>
    </source>
</evidence>